<reference evidence="1 2" key="1">
    <citation type="submission" date="2016-07" db="EMBL/GenBank/DDBJ databases">
        <title>Pervasive Adenine N6-methylation of Active Genes in Fungi.</title>
        <authorList>
            <consortium name="DOE Joint Genome Institute"/>
            <person name="Mondo S.J."/>
            <person name="Dannebaum R.O."/>
            <person name="Kuo R.C."/>
            <person name="Labutti K."/>
            <person name="Haridas S."/>
            <person name="Kuo A."/>
            <person name="Salamov A."/>
            <person name="Ahrendt S.R."/>
            <person name="Lipzen A."/>
            <person name="Sullivan W."/>
            <person name="Andreopoulos W.B."/>
            <person name="Clum A."/>
            <person name="Lindquist E."/>
            <person name="Daum C."/>
            <person name="Ramamoorthy G.K."/>
            <person name="Gryganskyi A."/>
            <person name="Culley D."/>
            <person name="Magnuson J.K."/>
            <person name="James T.Y."/>
            <person name="O'Malley M.A."/>
            <person name="Stajich J.E."/>
            <person name="Spatafora J.W."/>
            <person name="Visel A."/>
            <person name="Grigoriev I.V."/>
        </authorList>
    </citation>
    <scope>NUCLEOTIDE SEQUENCE [LARGE SCALE GENOMIC DNA]</scope>
    <source>
        <strain evidence="1 2">CBS 129021</strain>
    </source>
</reference>
<name>A0A1Y2E8Z2_9PEZI</name>
<gene>
    <name evidence="1" type="ORF">BCR38DRAFT_155266</name>
</gene>
<dbReference type="RefSeq" id="XP_040717959.1">
    <property type="nucleotide sequence ID" value="XM_040853746.1"/>
</dbReference>
<dbReference type="Proteomes" id="UP000193689">
    <property type="component" value="Unassembled WGS sequence"/>
</dbReference>
<proteinExistence type="predicted"/>
<dbReference type="GeneID" id="63769958"/>
<dbReference type="EMBL" id="MCFJ01000004">
    <property type="protein sequence ID" value="ORY67335.1"/>
    <property type="molecule type" value="Genomic_DNA"/>
</dbReference>
<protein>
    <submittedName>
        <fullName evidence="1">Uncharacterized protein</fullName>
    </submittedName>
</protein>
<accession>A0A1Y2E8Z2</accession>
<comment type="caution">
    <text evidence="1">The sequence shown here is derived from an EMBL/GenBank/DDBJ whole genome shotgun (WGS) entry which is preliminary data.</text>
</comment>
<sequence>MTFVGLLGLSIKHPAMASLPTLIAFQPPYLKALSPRTTFALISGLSQTLGLLASRLSALIWAVPGPIFYAALQQGLSRW</sequence>
<evidence type="ECO:0000313" key="1">
    <source>
        <dbReference type="EMBL" id="ORY67335.1"/>
    </source>
</evidence>
<keyword evidence="2" id="KW-1185">Reference proteome</keyword>
<dbReference type="InParanoid" id="A0A1Y2E8Z2"/>
<organism evidence="1 2">
    <name type="scientific">Pseudomassariella vexata</name>
    <dbReference type="NCBI Taxonomy" id="1141098"/>
    <lineage>
        <taxon>Eukaryota</taxon>
        <taxon>Fungi</taxon>
        <taxon>Dikarya</taxon>
        <taxon>Ascomycota</taxon>
        <taxon>Pezizomycotina</taxon>
        <taxon>Sordariomycetes</taxon>
        <taxon>Xylariomycetidae</taxon>
        <taxon>Amphisphaeriales</taxon>
        <taxon>Pseudomassariaceae</taxon>
        <taxon>Pseudomassariella</taxon>
    </lineage>
</organism>
<evidence type="ECO:0000313" key="2">
    <source>
        <dbReference type="Proteomes" id="UP000193689"/>
    </source>
</evidence>
<dbReference type="AlphaFoldDB" id="A0A1Y2E8Z2"/>